<sequence>MDVRMTECEKKTLMFSLAFEKSARASVSEKDFDFGTLFQGIYTRTWYLKMWYHAAVKYAIFTKNHLHHLHSAQSNTDGAATSEGSCGSVEKVVYKDDRPYNYGAGSKNTYLETPVYKVFNGDREHGTYQSSHAGDATIDKGETTEIGKRRKQEWFLGRVRCASTAVAIGYHSIIGGPGGKL</sequence>
<evidence type="ECO:0000313" key="2">
    <source>
        <dbReference type="Proteomes" id="UP000217790"/>
    </source>
</evidence>
<accession>A0A2H3CDV0</accession>
<dbReference type="InParanoid" id="A0A2H3CDV0"/>
<dbReference type="Proteomes" id="UP000217790">
    <property type="component" value="Unassembled WGS sequence"/>
</dbReference>
<gene>
    <name evidence="1" type="ORF">ARMGADRAFT_1040364</name>
</gene>
<evidence type="ECO:0000313" key="1">
    <source>
        <dbReference type="EMBL" id="PBK80040.1"/>
    </source>
</evidence>
<dbReference type="AlphaFoldDB" id="A0A2H3CDV0"/>
<dbReference type="EMBL" id="KZ293754">
    <property type="protein sequence ID" value="PBK80040.1"/>
    <property type="molecule type" value="Genomic_DNA"/>
</dbReference>
<organism evidence="1 2">
    <name type="scientific">Armillaria gallica</name>
    <name type="common">Bulbous honey fungus</name>
    <name type="synonym">Armillaria bulbosa</name>
    <dbReference type="NCBI Taxonomy" id="47427"/>
    <lineage>
        <taxon>Eukaryota</taxon>
        <taxon>Fungi</taxon>
        <taxon>Dikarya</taxon>
        <taxon>Basidiomycota</taxon>
        <taxon>Agaricomycotina</taxon>
        <taxon>Agaricomycetes</taxon>
        <taxon>Agaricomycetidae</taxon>
        <taxon>Agaricales</taxon>
        <taxon>Marasmiineae</taxon>
        <taxon>Physalacriaceae</taxon>
        <taxon>Armillaria</taxon>
    </lineage>
</organism>
<proteinExistence type="predicted"/>
<reference evidence="2" key="1">
    <citation type="journal article" date="2017" name="Nat. Ecol. Evol.">
        <title>Genome expansion and lineage-specific genetic innovations in the forest pathogenic fungi Armillaria.</title>
        <authorList>
            <person name="Sipos G."/>
            <person name="Prasanna A.N."/>
            <person name="Walter M.C."/>
            <person name="O'Connor E."/>
            <person name="Balint B."/>
            <person name="Krizsan K."/>
            <person name="Kiss B."/>
            <person name="Hess J."/>
            <person name="Varga T."/>
            <person name="Slot J."/>
            <person name="Riley R."/>
            <person name="Boka B."/>
            <person name="Rigling D."/>
            <person name="Barry K."/>
            <person name="Lee J."/>
            <person name="Mihaltcheva S."/>
            <person name="LaButti K."/>
            <person name="Lipzen A."/>
            <person name="Waldron R."/>
            <person name="Moloney N.M."/>
            <person name="Sperisen C."/>
            <person name="Kredics L."/>
            <person name="Vagvoelgyi C."/>
            <person name="Patrignani A."/>
            <person name="Fitzpatrick D."/>
            <person name="Nagy I."/>
            <person name="Doyle S."/>
            <person name="Anderson J.B."/>
            <person name="Grigoriev I.V."/>
            <person name="Gueldener U."/>
            <person name="Muensterkoetter M."/>
            <person name="Nagy L.G."/>
        </authorList>
    </citation>
    <scope>NUCLEOTIDE SEQUENCE [LARGE SCALE GENOMIC DNA]</scope>
    <source>
        <strain evidence="2">Ar21-2</strain>
    </source>
</reference>
<protein>
    <submittedName>
        <fullName evidence="1">Uncharacterized protein</fullName>
    </submittedName>
</protein>
<keyword evidence="2" id="KW-1185">Reference proteome</keyword>
<name>A0A2H3CDV0_ARMGA</name>